<dbReference type="AlphaFoldDB" id="A0A7S8HDM4"/>
<dbReference type="Pfam" id="PF13410">
    <property type="entry name" value="GST_C_2"/>
    <property type="match status" value="1"/>
</dbReference>
<organism evidence="3 4">
    <name type="scientific">Kaustia mangrovi</name>
    <dbReference type="NCBI Taxonomy" id="2593653"/>
    <lineage>
        <taxon>Bacteria</taxon>
        <taxon>Pseudomonadati</taxon>
        <taxon>Pseudomonadota</taxon>
        <taxon>Alphaproteobacteria</taxon>
        <taxon>Hyphomicrobiales</taxon>
        <taxon>Parvibaculaceae</taxon>
        <taxon>Kaustia</taxon>
    </lineage>
</organism>
<dbReference type="SFLD" id="SFLDG00358">
    <property type="entry name" value="Main_(cytGST)"/>
    <property type="match status" value="1"/>
</dbReference>
<evidence type="ECO:0000313" key="4">
    <source>
        <dbReference type="Proteomes" id="UP000593594"/>
    </source>
</evidence>
<dbReference type="PANTHER" id="PTHR44051">
    <property type="entry name" value="GLUTATHIONE S-TRANSFERASE-RELATED"/>
    <property type="match status" value="1"/>
</dbReference>
<reference evidence="3 4" key="1">
    <citation type="submission" date="2020-06" db="EMBL/GenBank/DDBJ databases">
        <title>Genome sequence of 2 isolates from Red Sea Mangroves.</title>
        <authorList>
            <person name="Sefrji F."/>
            <person name="Michoud G."/>
            <person name="Merlino G."/>
            <person name="Daffonchio D."/>
        </authorList>
    </citation>
    <scope>NUCLEOTIDE SEQUENCE [LARGE SCALE GENOMIC DNA]</scope>
    <source>
        <strain evidence="3 4">R1DC25</strain>
    </source>
</reference>
<dbReference type="InterPro" id="IPR010987">
    <property type="entry name" value="Glutathione-S-Trfase_C-like"/>
</dbReference>
<dbReference type="KEGG" id="kmn:HW532_18185"/>
<gene>
    <name evidence="3" type="ORF">HW532_18185</name>
</gene>
<evidence type="ECO:0000259" key="1">
    <source>
        <dbReference type="PROSITE" id="PS50404"/>
    </source>
</evidence>
<dbReference type="SUPFAM" id="SSF47616">
    <property type="entry name" value="GST C-terminal domain-like"/>
    <property type="match status" value="1"/>
</dbReference>
<proteinExistence type="predicted"/>
<dbReference type="SUPFAM" id="SSF52833">
    <property type="entry name" value="Thioredoxin-like"/>
    <property type="match status" value="1"/>
</dbReference>
<accession>A0A7S8HDM4</accession>
<dbReference type="Proteomes" id="UP000593594">
    <property type="component" value="Chromosome"/>
</dbReference>
<feature type="domain" description="GST N-terminal" evidence="1">
    <location>
        <begin position="1"/>
        <end position="83"/>
    </location>
</feature>
<dbReference type="PANTHER" id="PTHR44051:SF8">
    <property type="entry name" value="GLUTATHIONE S-TRANSFERASE GSTA"/>
    <property type="match status" value="1"/>
</dbReference>
<dbReference type="CDD" id="cd00570">
    <property type="entry name" value="GST_N_family"/>
    <property type="match status" value="1"/>
</dbReference>
<dbReference type="Gene3D" id="3.40.30.10">
    <property type="entry name" value="Glutaredoxin"/>
    <property type="match status" value="1"/>
</dbReference>
<evidence type="ECO:0000259" key="2">
    <source>
        <dbReference type="PROSITE" id="PS50405"/>
    </source>
</evidence>
<dbReference type="GO" id="GO:0016740">
    <property type="term" value="F:transferase activity"/>
    <property type="evidence" value="ECO:0007669"/>
    <property type="project" value="UniProtKB-KW"/>
</dbReference>
<dbReference type="InterPro" id="IPR040079">
    <property type="entry name" value="Glutathione_S-Trfase"/>
</dbReference>
<feature type="domain" description="GST C-terminal" evidence="2">
    <location>
        <begin position="88"/>
        <end position="217"/>
    </location>
</feature>
<dbReference type="InterPro" id="IPR036249">
    <property type="entry name" value="Thioredoxin-like_sf"/>
</dbReference>
<dbReference type="Pfam" id="PF13417">
    <property type="entry name" value="GST_N_3"/>
    <property type="match status" value="1"/>
</dbReference>
<dbReference type="RefSeq" id="WP_213161827.1">
    <property type="nucleotide sequence ID" value="NZ_CP058214.1"/>
</dbReference>
<dbReference type="PROSITE" id="PS50405">
    <property type="entry name" value="GST_CTER"/>
    <property type="match status" value="1"/>
</dbReference>
<dbReference type="PROSITE" id="PS50404">
    <property type="entry name" value="GST_NTER"/>
    <property type="match status" value="1"/>
</dbReference>
<protein>
    <submittedName>
        <fullName evidence="3">Glutathione S-transferase family protein</fullName>
    </submittedName>
</protein>
<dbReference type="EMBL" id="CP058214">
    <property type="protein sequence ID" value="QPC44458.1"/>
    <property type="molecule type" value="Genomic_DNA"/>
</dbReference>
<keyword evidence="4" id="KW-1185">Reference proteome</keyword>
<dbReference type="SFLD" id="SFLDS00019">
    <property type="entry name" value="Glutathione_Transferase_(cytos"/>
    <property type="match status" value="1"/>
</dbReference>
<keyword evidence="3" id="KW-0808">Transferase</keyword>
<sequence>MSLTLYYHPFSSFCQKVLIALYENGTEFEPLMIDLGDEASRAVLLEAWPMGKFPVLRDEDRGLTLPEASIIVEHLDRTCPGAVRFIPDDADEARETRLWDRFHDLHVNVPMQKIVTDRLRPEGQSDSFGVEEARRQLKTAFDIADEAMAGRRWAAGERFTMADCAAAPALAYADVVMPFADTHAHLHAYLERLKARPSFARALEEAKPYWAFFPKAA</sequence>
<dbReference type="Gene3D" id="1.20.1050.10">
    <property type="match status" value="1"/>
</dbReference>
<dbReference type="InterPro" id="IPR036282">
    <property type="entry name" value="Glutathione-S-Trfase_C_sf"/>
</dbReference>
<dbReference type="InterPro" id="IPR004045">
    <property type="entry name" value="Glutathione_S-Trfase_N"/>
</dbReference>
<name>A0A7S8HDM4_9HYPH</name>
<evidence type="ECO:0000313" key="3">
    <source>
        <dbReference type="EMBL" id="QPC44458.1"/>
    </source>
</evidence>